<proteinExistence type="inferred from homology"/>
<dbReference type="SUPFAM" id="SSF88713">
    <property type="entry name" value="Glycoside hydrolase/deacetylase"/>
    <property type="match status" value="1"/>
</dbReference>
<evidence type="ECO:0000256" key="3">
    <source>
        <dbReference type="ARBA" id="ARBA00020071"/>
    </source>
</evidence>
<evidence type="ECO:0000259" key="5">
    <source>
        <dbReference type="PROSITE" id="PS51677"/>
    </source>
</evidence>
<dbReference type="InterPro" id="IPR011330">
    <property type="entry name" value="Glyco_hydro/deAcase_b/a-brl"/>
</dbReference>
<evidence type="ECO:0000313" key="6">
    <source>
        <dbReference type="EMBL" id="PJK31639.1"/>
    </source>
</evidence>
<dbReference type="PROSITE" id="PS51677">
    <property type="entry name" value="NODB"/>
    <property type="match status" value="1"/>
</dbReference>
<gene>
    <name evidence="6" type="ORF">CVT23_00890</name>
</gene>
<dbReference type="Pfam" id="PF01522">
    <property type="entry name" value="Polysacc_deac_1"/>
    <property type="match status" value="1"/>
</dbReference>
<comment type="caution">
    <text evidence="6">The sequence shown here is derived from an EMBL/GenBank/DDBJ whole genome shotgun (WGS) entry which is preliminary data.</text>
</comment>
<dbReference type="EMBL" id="PHIG01000004">
    <property type="protein sequence ID" value="PJK31639.1"/>
    <property type="molecule type" value="Genomic_DNA"/>
</dbReference>
<feature type="domain" description="NodB homology" evidence="5">
    <location>
        <begin position="61"/>
        <end position="306"/>
    </location>
</feature>
<dbReference type="GO" id="GO:0016810">
    <property type="term" value="F:hydrolase activity, acting on carbon-nitrogen (but not peptide) bonds"/>
    <property type="evidence" value="ECO:0007669"/>
    <property type="project" value="InterPro"/>
</dbReference>
<reference evidence="6 7" key="1">
    <citation type="submission" date="2017-11" db="EMBL/GenBank/DDBJ databases">
        <title>Draft genome sequence of Rhizobiales bacterium SY3-13.</title>
        <authorList>
            <person name="Sun C."/>
        </authorList>
    </citation>
    <scope>NUCLEOTIDE SEQUENCE [LARGE SCALE GENOMIC DNA]</scope>
    <source>
        <strain evidence="6 7">SY3-13</strain>
    </source>
</reference>
<keyword evidence="7" id="KW-1185">Reference proteome</keyword>
<protein>
    <recommendedName>
        <fullName evidence="3">Chitooligosaccharide deacetylase</fullName>
    </recommendedName>
    <alternativeName>
        <fullName evidence="4">Nodulation protein B</fullName>
    </alternativeName>
</protein>
<dbReference type="GO" id="GO:0005975">
    <property type="term" value="P:carbohydrate metabolic process"/>
    <property type="evidence" value="ECO:0007669"/>
    <property type="project" value="InterPro"/>
</dbReference>
<evidence type="ECO:0000256" key="4">
    <source>
        <dbReference type="ARBA" id="ARBA00032976"/>
    </source>
</evidence>
<dbReference type="AlphaFoldDB" id="A0A2M9G7E4"/>
<dbReference type="OrthoDB" id="9787041at2"/>
<comment type="function">
    <text evidence="1">Is involved in generating a small heat-stable compound (Nod), an acylated oligomer of N-acetylglucosamine, that stimulates mitosis in various plant protoplasts.</text>
</comment>
<comment type="similarity">
    <text evidence="2">Belongs to the polysaccharide deacetylase family.</text>
</comment>
<dbReference type="Gene3D" id="3.20.20.370">
    <property type="entry name" value="Glycoside hydrolase/deacetylase"/>
    <property type="match status" value="1"/>
</dbReference>
<accession>A0A2M9G7E4</accession>
<organism evidence="6 7">
    <name type="scientific">Minwuia thermotolerans</name>
    <dbReference type="NCBI Taxonomy" id="2056226"/>
    <lineage>
        <taxon>Bacteria</taxon>
        <taxon>Pseudomonadati</taxon>
        <taxon>Pseudomonadota</taxon>
        <taxon>Alphaproteobacteria</taxon>
        <taxon>Minwuiales</taxon>
        <taxon>Minwuiaceae</taxon>
        <taxon>Minwuia</taxon>
    </lineage>
</organism>
<dbReference type="PANTHER" id="PTHR47561">
    <property type="entry name" value="POLYSACCHARIDE DEACETYLASE FAMILY PROTEIN (AFU_ORTHOLOGUE AFUA_6G05030)"/>
    <property type="match status" value="1"/>
</dbReference>
<dbReference type="Proteomes" id="UP000229498">
    <property type="component" value="Unassembled WGS sequence"/>
</dbReference>
<name>A0A2M9G7E4_9PROT</name>
<sequence>MHNRTRYGETIMLNEFRGPWPDGRRGAMALTFDCDVTYAYAPARPDPAGPRTGERLFEKKPKRLQGYSRGMYGLHTALPRILDFLKRRGIRGGFYVPGANVERWPESFRAIVEQGHEIGAHGHEHENVSLYKDDPEAEAAVLDAALAAFEMHLGVRPAGYRSPAWDMNLHTARLLAERGFTYDSSLFAGEAPHMLSDIYPDQPDLLEFPIDWCLDDAVYFMWFMPPHLMAQLHGPEEVFRIWRDELDGIVGEGGVFTLTCHPSVIGRHHRMNILERLVDHAEARGDVWIAPLDEIAGHVMRRKAAA</sequence>
<dbReference type="InterPro" id="IPR002509">
    <property type="entry name" value="NODB_dom"/>
</dbReference>
<dbReference type="PANTHER" id="PTHR47561:SF1">
    <property type="entry name" value="POLYSACCHARIDE DEACETYLASE FAMILY PROTEIN (AFU_ORTHOLOGUE AFUA_6G05030)"/>
    <property type="match status" value="1"/>
</dbReference>
<evidence type="ECO:0000313" key="7">
    <source>
        <dbReference type="Proteomes" id="UP000229498"/>
    </source>
</evidence>
<evidence type="ECO:0000256" key="1">
    <source>
        <dbReference type="ARBA" id="ARBA00003236"/>
    </source>
</evidence>
<evidence type="ECO:0000256" key="2">
    <source>
        <dbReference type="ARBA" id="ARBA00010973"/>
    </source>
</evidence>